<keyword evidence="1" id="KW-0472">Membrane</keyword>
<evidence type="ECO:0000313" key="2">
    <source>
        <dbReference type="EMBL" id="MBW4660771.1"/>
    </source>
</evidence>
<feature type="transmembrane region" description="Helical" evidence="1">
    <location>
        <begin position="49"/>
        <end position="68"/>
    </location>
</feature>
<reference evidence="2" key="2">
    <citation type="journal article" date="2022" name="Microbiol. Resour. Announc.">
        <title>Metagenome Sequencing to Explore Phylogenomics of Terrestrial Cyanobacteria.</title>
        <authorList>
            <person name="Ward R.D."/>
            <person name="Stajich J.E."/>
            <person name="Johansen J.R."/>
            <person name="Huntemann M."/>
            <person name="Clum A."/>
            <person name="Foster B."/>
            <person name="Foster B."/>
            <person name="Roux S."/>
            <person name="Palaniappan K."/>
            <person name="Varghese N."/>
            <person name="Mukherjee S."/>
            <person name="Reddy T.B.K."/>
            <person name="Daum C."/>
            <person name="Copeland A."/>
            <person name="Chen I.A."/>
            <person name="Ivanova N.N."/>
            <person name="Kyrpides N.C."/>
            <person name="Shapiro N."/>
            <person name="Eloe-Fadrosh E.A."/>
            <person name="Pietrasiak N."/>
        </authorList>
    </citation>
    <scope>NUCLEOTIDE SEQUENCE</scope>
    <source>
        <strain evidence="2">UHER 2000/2452</strain>
    </source>
</reference>
<feature type="transmembrane region" description="Helical" evidence="1">
    <location>
        <begin position="12"/>
        <end position="37"/>
    </location>
</feature>
<dbReference type="EMBL" id="JAHHHD010000025">
    <property type="protein sequence ID" value="MBW4660771.1"/>
    <property type="molecule type" value="Genomic_DNA"/>
</dbReference>
<name>A0A951UNI4_9CYAN</name>
<keyword evidence="1" id="KW-1133">Transmembrane helix</keyword>
<comment type="caution">
    <text evidence="2">The sequence shown here is derived from an EMBL/GenBank/DDBJ whole genome shotgun (WGS) entry which is preliminary data.</text>
</comment>
<protein>
    <submittedName>
        <fullName evidence="2">Uncharacterized protein</fullName>
    </submittedName>
</protein>
<accession>A0A951UNI4</accession>
<evidence type="ECO:0000256" key="1">
    <source>
        <dbReference type="SAM" id="Phobius"/>
    </source>
</evidence>
<gene>
    <name evidence="2" type="ORF">KME15_19020</name>
</gene>
<organism evidence="2 3">
    <name type="scientific">Drouetiella hepatica Uher 2000/2452</name>
    <dbReference type="NCBI Taxonomy" id="904376"/>
    <lineage>
        <taxon>Bacteria</taxon>
        <taxon>Bacillati</taxon>
        <taxon>Cyanobacteriota</taxon>
        <taxon>Cyanophyceae</taxon>
        <taxon>Oculatellales</taxon>
        <taxon>Oculatellaceae</taxon>
        <taxon>Drouetiella</taxon>
    </lineage>
</organism>
<proteinExistence type="predicted"/>
<sequence length="72" mass="7927">MFNNPFVRAAGIFAICYFLLQALGWGLTSIAAIANSFGYWVRYVLVPHAWQIGLAAGVAYMVITALTTSRDR</sequence>
<dbReference type="Proteomes" id="UP000757435">
    <property type="component" value="Unassembled WGS sequence"/>
</dbReference>
<reference evidence="2" key="1">
    <citation type="submission" date="2021-05" db="EMBL/GenBank/DDBJ databases">
        <authorList>
            <person name="Pietrasiak N."/>
            <person name="Ward R."/>
            <person name="Stajich J.E."/>
            <person name="Kurbessoian T."/>
        </authorList>
    </citation>
    <scope>NUCLEOTIDE SEQUENCE</scope>
    <source>
        <strain evidence="2">UHER 2000/2452</strain>
    </source>
</reference>
<dbReference type="AlphaFoldDB" id="A0A951UNI4"/>
<evidence type="ECO:0000313" key="3">
    <source>
        <dbReference type="Proteomes" id="UP000757435"/>
    </source>
</evidence>
<keyword evidence="1" id="KW-0812">Transmembrane</keyword>